<evidence type="ECO:0000313" key="2">
    <source>
        <dbReference type="Proteomes" id="UP000045285"/>
    </source>
</evidence>
<sequence length="70" mass="7999">MLQGVDPDATAANQRDLDSCHAVPCRQAFPNLLRRWPYRHQRQHGWHLSAGKLYASETADSYDLRPAQLP</sequence>
<keyword evidence="2" id="KW-1185">Reference proteome</keyword>
<proteinExistence type="predicted"/>
<dbReference type="EMBL" id="CCMZ01000018">
    <property type="protein sequence ID" value="CDX18029.1"/>
    <property type="molecule type" value="Genomic_DNA"/>
</dbReference>
<dbReference type="Proteomes" id="UP000045285">
    <property type="component" value="Unassembled WGS sequence"/>
</dbReference>
<accession>A0A090DUJ4</accession>
<evidence type="ECO:0000313" key="1">
    <source>
        <dbReference type="EMBL" id="CDX18029.1"/>
    </source>
</evidence>
<reference evidence="2" key="1">
    <citation type="submission" date="2014-08" db="EMBL/GenBank/DDBJ databases">
        <authorList>
            <person name="Moulin L."/>
        </authorList>
    </citation>
    <scope>NUCLEOTIDE SEQUENCE [LARGE SCALE GENOMIC DNA]</scope>
</reference>
<gene>
    <name evidence="1" type="ORF">MPL3356_250078</name>
</gene>
<name>A0A090DUJ4_MESPL</name>
<organism evidence="1 2">
    <name type="scientific">Mesorhizobium plurifarium</name>
    <dbReference type="NCBI Taxonomy" id="69974"/>
    <lineage>
        <taxon>Bacteria</taxon>
        <taxon>Pseudomonadati</taxon>
        <taxon>Pseudomonadota</taxon>
        <taxon>Alphaproteobacteria</taxon>
        <taxon>Hyphomicrobiales</taxon>
        <taxon>Phyllobacteriaceae</taxon>
        <taxon>Mesorhizobium</taxon>
    </lineage>
</organism>
<protein>
    <submittedName>
        <fullName evidence="1">Uncharacterized protein</fullName>
    </submittedName>
</protein>
<dbReference type="AlphaFoldDB" id="A0A090DUJ4"/>